<evidence type="ECO:0000259" key="1">
    <source>
        <dbReference type="Pfam" id="PF10006"/>
    </source>
</evidence>
<protein>
    <submittedName>
        <fullName evidence="2">DUF2249 domain-containing protein</fullName>
    </submittedName>
</protein>
<gene>
    <name evidence="2" type="ORF">N4264_12835</name>
</gene>
<keyword evidence="3" id="KW-1185">Reference proteome</keyword>
<dbReference type="InterPro" id="IPR018720">
    <property type="entry name" value="DUF2249"/>
</dbReference>
<proteinExistence type="predicted"/>
<sequence length="83" mass="8867">MPLVDGDTLRRLDLRDLAPPEPMVRALDAAMQLRPGESVHVLTPLYPHPLLEALGQLPVSIDVAMLPAGGVCVMIACDGADRD</sequence>
<dbReference type="RefSeq" id="WP_261697428.1">
    <property type="nucleotide sequence ID" value="NZ_CP104694.1"/>
</dbReference>
<dbReference type="Pfam" id="PF10006">
    <property type="entry name" value="DUF2249"/>
    <property type="match status" value="1"/>
</dbReference>
<dbReference type="Proteomes" id="UP001064632">
    <property type="component" value="Chromosome"/>
</dbReference>
<name>A0ABY6BPY3_9GAMM</name>
<dbReference type="InterPro" id="IPR036868">
    <property type="entry name" value="TusA-like_sf"/>
</dbReference>
<organism evidence="2 3">
    <name type="scientific">Tahibacter amnicola</name>
    <dbReference type="NCBI Taxonomy" id="2976241"/>
    <lineage>
        <taxon>Bacteria</taxon>
        <taxon>Pseudomonadati</taxon>
        <taxon>Pseudomonadota</taxon>
        <taxon>Gammaproteobacteria</taxon>
        <taxon>Lysobacterales</taxon>
        <taxon>Rhodanobacteraceae</taxon>
        <taxon>Tahibacter</taxon>
    </lineage>
</organism>
<accession>A0ABY6BPY3</accession>
<dbReference type="SUPFAM" id="SSF64307">
    <property type="entry name" value="SirA-like"/>
    <property type="match status" value="1"/>
</dbReference>
<feature type="domain" description="DUF2249" evidence="1">
    <location>
        <begin position="12"/>
        <end position="57"/>
    </location>
</feature>
<evidence type="ECO:0000313" key="3">
    <source>
        <dbReference type="Proteomes" id="UP001064632"/>
    </source>
</evidence>
<evidence type="ECO:0000313" key="2">
    <source>
        <dbReference type="EMBL" id="UXI70480.1"/>
    </source>
</evidence>
<dbReference type="EMBL" id="CP104694">
    <property type="protein sequence ID" value="UXI70480.1"/>
    <property type="molecule type" value="Genomic_DNA"/>
</dbReference>
<reference evidence="2" key="1">
    <citation type="submission" date="2022-09" db="EMBL/GenBank/DDBJ databases">
        <title>Tahibacter sp. nov., isolated from a fresh water.</title>
        <authorList>
            <person name="Baek J.H."/>
            <person name="Lee J.K."/>
            <person name="Kim J.M."/>
            <person name="Jeon C.O."/>
        </authorList>
    </citation>
    <scope>NUCLEOTIDE SEQUENCE</scope>
    <source>
        <strain evidence="2">W38</strain>
    </source>
</reference>